<evidence type="ECO:0000256" key="2">
    <source>
        <dbReference type="ARBA" id="ARBA00022679"/>
    </source>
</evidence>
<dbReference type="InterPro" id="IPR023213">
    <property type="entry name" value="CAT-like_dom_sf"/>
</dbReference>
<evidence type="ECO:0008006" key="5">
    <source>
        <dbReference type="Google" id="ProtNLM"/>
    </source>
</evidence>
<name>A0A8J5XVR4_9ROSI</name>
<sequence length="1097" mass="122002">MALLQSTSLVFTVERQEPELIVPAKPTPHECKLLSDTDDQAGHRFQIRGLHIYRNNACMQGKDPVRVIREALAETLVFYYPFAGRLKEGPNRKLMVDCSGEGVLFIEGDVDVTLEDFGDSLHPPFPCFKELLYELPASIDLLNSPLLQIQVTRFKCGGFIFAHRFNHTMSDAVGLIQFMSTMGEMTRGAVAPSIPPVWERHLLNARDPPLITCAHLEYDHDKAATGTIMPTDNMVHRSFFFGPTQISALKRSIPDNLRCSTFDILTACIWRCRTKALELGPDEDVRFICIVNARSKFNPPLPLGYFGNALGYPAVETTAAKLCQNPLEYAIKLVKEAKGKVTGEYMKSTVDLMVIRGRPNVNRIRSLIVSDLSRARFREVDFGWGKAEFGGPASGEKVISFYIPSKNKEGKEGITVPVCLPAPLMDSFVKEINRMLKDDEATGVNTLWLGLGNVVSCSTTTFCGFPKKFDPTNKCLVAYRATKEPENSHINMSLKEALLVVSFFSWSSLSTLVTSLFLTFLAALSNSDATGPQWSSTVHGYPTGMGVSMSFGPFYSKFYELLFTNNVSLKAVNSQINLKPAAMKFTPQFLTFSFPLLFYNFSTTHILSTKIKIILDDNLKHLKANQHSPFNNTTLHPFAPFGIMATSSTSLVFKVHRHEPELIAPAKPTPHEYKLLSDIDDQEGLRFQIPVIQFYKYNPSMQGKDPVRVIREALAQALVFYYPFAGRLREGPQRKLMVDCTAEGLMFIEANADVTLEQFGDVLQPPFPCLEELLYDVPGSTGVLNCPVILIQVTRLKCGGFIFALRLNHTMSDAAGLAQFMSAVGEMARGWLTPSIPPVWERHLLAARAPPRVTCKHREYEEVEGTIVPYDDMVHWSFFFGPTEVSALRKLVPEHLRKCSTFELLTACLWRCRTIAIQANPEEEVRIICIVNARSRFNPPLPSGYYGNAFAFPVAVAQAGKLCQNPLEYSLELVKQAKNDVTEEYMKSLADLMVIKGRPHFTVIRSYLVSDVTHAGFGDADFGWGKAVYGGPAKGGVGAIPGVASFLIPVKNKKGEAGIVLPITLPARAMEIFVKELDGMLKGKPIERKPDFISSSL</sequence>
<keyword evidence="4" id="KW-1185">Reference proteome</keyword>
<accession>A0A8J5XVR4</accession>
<dbReference type="Pfam" id="PF02458">
    <property type="entry name" value="Transferase"/>
    <property type="match status" value="2"/>
</dbReference>
<dbReference type="Gene3D" id="3.30.559.10">
    <property type="entry name" value="Chloramphenicol acetyltransferase-like domain"/>
    <property type="match status" value="4"/>
</dbReference>
<protein>
    <recommendedName>
        <fullName evidence="5">Benzyl alcohol O-benzoyltransferase</fullName>
    </recommendedName>
</protein>
<reference evidence="3 4" key="1">
    <citation type="journal article" date="2021" name="bioRxiv">
        <title>The Gossypium anomalum genome as a resource for cotton improvement and evolutionary analysis of hybrid incompatibility.</title>
        <authorList>
            <person name="Grover C.E."/>
            <person name="Yuan D."/>
            <person name="Arick M.A."/>
            <person name="Miller E.R."/>
            <person name="Hu G."/>
            <person name="Peterson D.G."/>
            <person name="Wendel J.F."/>
            <person name="Udall J.A."/>
        </authorList>
    </citation>
    <scope>NUCLEOTIDE SEQUENCE [LARGE SCALE GENOMIC DNA]</scope>
    <source>
        <strain evidence="3">JFW-Udall</strain>
        <tissue evidence="3">Leaf</tissue>
    </source>
</reference>
<organism evidence="3 4">
    <name type="scientific">Gossypium anomalum</name>
    <dbReference type="NCBI Taxonomy" id="47600"/>
    <lineage>
        <taxon>Eukaryota</taxon>
        <taxon>Viridiplantae</taxon>
        <taxon>Streptophyta</taxon>
        <taxon>Embryophyta</taxon>
        <taxon>Tracheophyta</taxon>
        <taxon>Spermatophyta</taxon>
        <taxon>Magnoliopsida</taxon>
        <taxon>eudicotyledons</taxon>
        <taxon>Gunneridae</taxon>
        <taxon>Pentapetalae</taxon>
        <taxon>rosids</taxon>
        <taxon>malvids</taxon>
        <taxon>Malvales</taxon>
        <taxon>Malvaceae</taxon>
        <taxon>Malvoideae</taxon>
        <taxon>Gossypium</taxon>
    </lineage>
</organism>
<dbReference type="AlphaFoldDB" id="A0A8J5XVR4"/>
<proteinExistence type="inferred from homology"/>
<keyword evidence="2" id="KW-0808">Transferase</keyword>
<dbReference type="EMBL" id="JAHUZN010000013">
    <property type="protein sequence ID" value="KAG8472228.1"/>
    <property type="molecule type" value="Genomic_DNA"/>
</dbReference>
<dbReference type="Proteomes" id="UP000701853">
    <property type="component" value="Chromosome 13"/>
</dbReference>
<dbReference type="PANTHER" id="PTHR31147">
    <property type="entry name" value="ACYL TRANSFERASE 4"/>
    <property type="match status" value="1"/>
</dbReference>
<dbReference type="InterPro" id="IPR050898">
    <property type="entry name" value="Plant_acyltransferase"/>
</dbReference>
<dbReference type="OrthoDB" id="1483986at2759"/>
<dbReference type="GO" id="GO:0016740">
    <property type="term" value="F:transferase activity"/>
    <property type="evidence" value="ECO:0007669"/>
    <property type="project" value="UniProtKB-KW"/>
</dbReference>
<comment type="similarity">
    <text evidence="1">Belongs to the plant acyltransferase family.</text>
</comment>
<evidence type="ECO:0000256" key="1">
    <source>
        <dbReference type="ARBA" id="ARBA00009861"/>
    </source>
</evidence>
<gene>
    <name evidence="3" type="ORF">CXB51_034480</name>
</gene>
<evidence type="ECO:0000313" key="4">
    <source>
        <dbReference type="Proteomes" id="UP000701853"/>
    </source>
</evidence>
<comment type="caution">
    <text evidence="3">The sequence shown here is derived from an EMBL/GenBank/DDBJ whole genome shotgun (WGS) entry which is preliminary data.</text>
</comment>
<dbReference type="PANTHER" id="PTHR31147:SF66">
    <property type="entry name" value="OS05G0315700 PROTEIN"/>
    <property type="match status" value="1"/>
</dbReference>
<evidence type="ECO:0000313" key="3">
    <source>
        <dbReference type="EMBL" id="KAG8472228.1"/>
    </source>
</evidence>